<reference evidence="3 4" key="1">
    <citation type="submission" date="2022-03" db="EMBL/GenBank/DDBJ databases">
        <title>Pseudonocardia alaer sp. nov., a novel actinomycete isolated from reed forest soil.</title>
        <authorList>
            <person name="Wang L."/>
        </authorList>
    </citation>
    <scope>NUCLEOTIDE SEQUENCE [LARGE SCALE GENOMIC DNA]</scope>
    <source>
        <strain evidence="3 4">Y-16303</strain>
    </source>
</reference>
<gene>
    <name evidence="3" type="ORF">MMF94_22305</name>
</gene>
<organism evidence="3 4">
    <name type="scientific">Pseudonocardia alaniniphila</name>
    <dbReference type="NCBI Taxonomy" id="75291"/>
    <lineage>
        <taxon>Bacteria</taxon>
        <taxon>Bacillati</taxon>
        <taxon>Actinomycetota</taxon>
        <taxon>Actinomycetes</taxon>
        <taxon>Pseudonocardiales</taxon>
        <taxon>Pseudonocardiaceae</taxon>
        <taxon>Pseudonocardia</taxon>
    </lineage>
</organism>
<accession>A0ABS9TIT8</accession>
<dbReference type="Proteomes" id="UP001299970">
    <property type="component" value="Unassembled WGS sequence"/>
</dbReference>
<dbReference type="Pfam" id="PF05988">
    <property type="entry name" value="DUF899"/>
    <property type="match status" value="1"/>
</dbReference>
<feature type="region of interest" description="Disordered" evidence="2">
    <location>
        <begin position="257"/>
        <end position="277"/>
    </location>
</feature>
<feature type="coiled-coil region" evidence="1">
    <location>
        <begin position="51"/>
        <end position="81"/>
    </location>
</feature>
<proteinExistence type="predicted"/>
<comment type="caution">
    <text evidence="3">The sequence shown here is derived from an EMBL/GenBank/DDBJ whole genome shotgun (WGS) entry which is preliminary data.</text>
</comment>
<dbReference type="RefSeq" id="WP_241039072.1">
    <property type="nucleotide sequence ID" value="NZ_BAAAJF010000055.1"/>
</dbReference>
<dbReference type="InterPro" id="IPR010296">
    <property type="entry name" value="DUF899_thioredox"/>
</dbReference>
<dbReference type="EMBL" id="JAKXMK010000019">
    <property type="protein sequence ID" value="MCH6168434.1"/>
    <property type="molecule type" value="Genomic_DNA"/>
</dbReference>
<name>A0ABS9TIT8_9PSEU</name>
<sequence length="277" mass="29780">MTSNDTATSNNTATSNDTATSNSPAPWWTELKSITLHVEGEAPELWPAGASEEYRRARSQLRRAEAELRDRIEAVAAMRRALPRGAAVQNHRFVEGPADLAADGPERPVALDELFGDHDELVIYHLMLHPEDNAACAACSMFVDGLNGVERHIAQRTAFAVMAPAPLPVLRGWARTRGWARVRLVSAAGTTFLDDLGVAGSRGALFPAFSVHVRDRESGGVRHVLTQPADFPDGTPRGMDLLTPVWNLFDLLPSGRGDGEPDNTYPLAPASGGVSAS</sequence>
<protein>
    <submittedName>
        <fullName evidence="3">DUF899 domain-containing protein</fullName>
    </submittedName>
</protein>
<keyword evidence="4" id="KW-1185">Reference proteome</keyword>
<evidence type="ECO:0000256" key="1">
    <source>
        <dbReference type="SAM" id="Coils"/>
    </source>
</evidence>
<feature type="compositionally biased region" description="Low complexity" evidence="2">
    <location>
        <begin position="1"/>
        <end position="23"/>
    </location>
</feature>
<evidence type="ECO:0000313" key="4">
    <source>
        <dbReference type="Proteomes" id="UP001299970"/>
    </source>
</evidence>
<evidence type="ECO:0000313" key="3">
    <source>
        <dbReference type="EMBL" id="MCH6168434.1"/>
    </source>
</evidence>
<feature type="region of interest" description="Disordered" evidence="2">
    <location>
        <begin position="1"/>
        <end position="26"/>
    </location>
</feature>
<evidence type="ECO:0000256" key="2">
    <source>
        <dbReference type="SAM" id="MobiDB-lite"/>
    </source>
</evidence>
<keyword evidence="1" id="KW-0175">Coiled coil</keyword>